<dbReference type="RefSeq" id="YP_009774174.1">
    <property type="nucleotide sequence ID" value="NC_047435.1"/>
</dbReference>
<sequence>MILKTKEISALRGRRLKKRVKKCLNLKKINLHGFIYYSRLHYFMYLEKIIVDRKILVCFLNTERGSVFSLKKWFETFSTKSY</sequence>
<dbReference type="EMBL" id="MT193839">
    <property type="protein sequence ID" value="QIZ74791.1"/>
    <property type="molecule type" value="Genomic_DNA"/>
</dbReference>
<keyword evidence="1" id="KW-0689">Ribosomal protein</keyword>
<dbReference type="GeneID" id="54615823"/>
<dbReference type="SUPFAM" id="SSF74731">
    <property type="entry name" value="Ribosomal protein L20"/>
    <property type="match status" value="1"/>
</dbReference>
<dbReference type="GO" id="GO:0005840">
    <property type="term" value="C:ribosome"/>
    <property type="evidence" value="ECO:0007669"/>
    <property type="project" value="UniProtKB-KW"/>
</dbReference>
<keyword evidence="1" id="KW-0496">Mitochondrion</keyword>
<gene>
    <name evidence="1" type="primary">rpl20</name>
</gene>
<reference evidence="1" key="1">
    <citation type="submission" date="2020-03" db="EMBL/GenBank/DDBJ databases">
        <title>Complete organellar genome analysis of the invasive marine red alga Caulacanthus okamurae (Caulacanthaceae, Rhodophyta) from Moss Landing, California, USA.</title>
        <authorList>
            <person name="Hughey J.R."/>
        </authorList>
    </citation>
    <scope>NUCLEOTIDE SEQUENCE</scope>
</reference>
<geneLocation type="mitochondrion" evidence="1"/>
<dbReference type="AlphaFoldDB" id="A0A6H1U7G3"/>
<keyword evidence="1" id="KW-0687">Ribonucleoprotein</keyword>
<proteinExistence type="predicted"/>
<dbReference type="InterPro" id="IPR035566">
    <property type="entry name" value="Ribosomal_protein_bL20_C"/>
</dbReference>
<name>A0A6H1U7G3_9FLOR</name>
<organism evidence="1">
    <name type="scientific">Caulacanthus okamurae</name>
    <dbReference type="NCBI Taxonomy" id="152008"/>
    <lineage>
        <taxon>Eukaryota</taxon>
        <taxon>Rhodophyta</taxon>
        <taxon>Florideophyceae</taxon>
        <taxon>Rhodymeniophycidae</taxon>
        <taxon>Gigartinales</taxon>
        <taxon>Caulacanthaceae</taxon>
        <taxon>Caulacanthus</taxon>
    </lineage>
</organism>
<protein>
    <submittedName>
        <fullName evidence="1">Ribosomal protein L20</fullName>
    </submittedName>
</protein>
<accession>A0A6H1U7G3</accession>
<evidence type="ECO:0000313" key="1">
    <source>
        <dbReference type="EMBL" id="QIZ74791.1"/>
    </source>
</evidence>